<dbReference type="EMBL" id="JACRSO010000006">
    <property type="protein sequence ID" value="MBC8530144.1"/>
    <property type="molecule type" value="Genomic_DNA"/>
</dbReference>
<dbReference type="GO" id="GO:0045259">
    <property type="term" value="C:proton-transporting ATP synthase complex"/>
    <property type="evidence" value="ECO:0007669"/>
    <property type="project" value="UniProtKB-KW"/>
</dbReference>
<evidence type="ECO:0000256" key="8">
    <source>
        <dbReference type="ARBA" id="ARBA00023196"/>
    </source>
</evidence>
<protein>
    <recommendedName>
        <fullName evidence="10">ATP synthase gamma chain</fullName>
    </recommendedName>
    <alternativeName>
        <fullName evidence="10">ATP synthase F1 sector gamma subunit</fullName>
    </alternativeName>
    <alternativeName>
        <fullName evidence="10">F-ATPase gamma subunit</fullName>
    </alternativeName>
</protein>
<dbReference type="GO" id="GO:0005524">
    <property type="term" value="F:ATP binding"/>
    <property type="evidence" value="ECO:0007669"/>
    <property type="project" value="UniProtKB-UniRule"/>
</dbReference>
<reference evidence="11" key="1">
    <citation type="submission" date="2020-08" db="EMBL/GenBank/DDBJ databases">
        <title>Genome public.</title>
        <authorList>
            <person name="Liu C."/>
            <person name="Sun Q."/>
        </authorList>
    </citation>
    <scope>NUCLEOTIDE SEQUENCE</scope>
    <source>
        <strain evidence="11">NSJ-44</strain>
    </source>
</reference>
<proteinExistence type="inferred from homology"/>
<dbReference type="HAMAP" id="MF_00815">
    <property type="entry name" value="ATP_synth_gamma_bact"/>
    <property type="match status" value="1"/>
</dbReference>
<keyword evidence="4 10" id="KW-0813">Transport</keyword>
<organism evidence="11 12">
    <name type="scientific">Luoshenia tenuis</name>
    <dbReference type="NCBI Taxonomy" id="2763654"/>
    <lineage>
        <taxon>Bacteria</taxon>
        <taxon>Bacillati</taxon>
        <taxon>Bacillota</taxon>
        <taxon>Clostridia</taxon>
        <taxon>Christensenellales</taxon>
        <taxon>Christensenellaceae</taxon>
        <taxon>Luoshenia</taxon>
    </lineage>
</organism>
<evidence type="ECO:0000313" key="12">
    <source>
        <dbReference type="Proteomes" id="UP000654279"/>
    </source>
</evidence>
<dbReference type="InterPro" id="IPR035968">
    <property type="entry name" value="ATP_synth_F1_ATPase_gsu"/>
</dbReference>
<evidence type="ECO:0000313" key="11">
    <source>
        <dbReference type="EMBL" id="MBC8530144.1"/>
    </source>
</evidence>
<dbReference type="InterPro" id="IPR000131">
    <property type="entry name" value="ATP_synth_F1_gsu"/>
</dbReference>
<keyword evidence="6 10" id="KW-0406">Ion transport</keyword>
<keyword evidence="5 10" id="KW-0375">Hydrogen ion transport</keyword>
<name>A0A926D3C6_9FIRM</name>
<gene>
    <name evidence="10 11" type="primary">atpG</name>
    <name evidence="11" type="ORF">H8699_11945</name>
</gene>
<evidence type="ECO:0000256" key="3">
    <source>
        <dbReference type="ARBA" id="ARBA00007681"/>
    </source>
</evidence>
<comment type="subcellular location">
    <subcellularLocation>
        <location evidence="10">Cell membrane</location>
        <topology evidence="10">Peripheral membrane protein</topology>
    </subcellularLocation>
    <subcellularLocation>
        <location evidence="2">Membrane</location>
        <topology evidence="2">Peripheral membrane protein</topology>
    </subcellularLocation>
</comment>
<accession>A0A926D3C6</accession>
<dbReference type="Gene3D" id="1.10.287.80">
    <property type="entry name" value="ATP synthase, gamma subunit, helix hairpin domain"/>
    <property type="match status" value="1"/>
</dbReference>
<dbReference type="NCBIfam" id="TIGR01146">
    <property type="entry name" value="ATPsyn_F1gamma"/>
    <property type="match status" value="1"/>
</dbReference>
<dbReference type="CDD" id="cd12151">
    <property type="entry name" value="F1-ATPase_gamma"/>
    <property type="match status" value="1"/>
</dbReference>
<evidence type="ECO:0000256" key="1">
    <source>
        <dbReference type="ARBA" id="ARBA00003456"/>
    </source>
</evidence>
<keyword evidence="10" id="KW-1003">Cell membrane</keyword>
<evidence type="ECO:0000256" key="9">
    <source>
        <dbReference type="ARBA" id="ARBA00023310"/>
    </source>
</evidence>
<dbReference type="Proteomes" id="UP000654279">
    <property type="component" value="Unassembled WGS sequence"/>
</dbReference>
<dbReference type="Pfam" id="PF00231">
    <property type="entry name" value="ATP-synt"/>
    <property type="match status" value="1"/>
</dbReference>
<dbReference type="RefSeq" id="WP_249285883.1">
    <property type="nucleotide sequence ID" value="NZ_JACRSO010000006.1"/>
</dbReference>
<evidence type="ECO:0000256" key="6">
    <source>
        <dbReference type="ARBA" id="ARBA00023065"/>
    </source>
</evidence>
<evidence type="ECO:0000256" key="7">
    <source>
        <dbReference type="ARBA" id="ARBA00023136"/>
    </source>
</evidence>
<keyword evidence="12" id="KW-1185">Reference proteome</keyword>
<evidence type="ECO:0000256" key="2">
    <source>
        <dbReference type="ARBA" id="ARBA00004170"/>
    </source>
</evidence>
<dbReference type="SUPFAM" id="SSF52943">
    <property type="entry name" value="ATP synthase (F1-ATPase), gamma subunit"/>
    <property type="match status" value="1"/>
</dbReference>
<dbReference type="GO" id="GO:0042777">
    <property type="term" value="P:proton motive force-driven plasma membrane ATP synthesis"/>
    <property type="evidence" value="ECO:0007669"/>
    <property type="project" value="UniProtKB-UniRule"/>
</dbReference>
<dbReference type="PANTHER" id="PTHR11693">
    <property type="entry name" value="ATP SYNTHASE GAMMA CHAIN"/>
    <property type="match status" value="1"/>
</dbReference>
<dbReference type="Gene3D" id="3.40.1380.10">
    <property type="match status" value="1"/>
</dbReference>
<sequence length="295" mass="33664">MQNITDIRHHIRTVEQTRQITRAMYLISVSKRRKAISMAAANTAYHKRVHEMMKEILQLAPNISHPFLRKEHPQRTRTAYIVVSGDKGMAGAYNHNVLNLATEHMAGRDEVYIFTVGNVAADYFQREGYRVDIEFLHTAQNPSLHNSRQIARQVLELYGMDVLDEVYVVYTEMVSAIVQTPRVERLLPVMLDDFSDVEDMEIHPNRELAYEPSPQEVFDTLVPQYLIGSLYGCLVQSFASEHSARMRAMDTATRNADEMLGKLRLQYNRARQAAITQELTEIAGAAESLLQGPQT</sequence>
<dbReference type="GO" id="GO:0046933">
    <property type="term" value="F:proton-transporting ATP synthase activity, rotational mechanism"/>
    <property type="evidence" value="ECO:0007669"/>
    <property type="project" value="UniProtKB-UniRule"/>
</dbReference>
<comment type="function">
    <text evidence="1 10">Produces ATP from ADP in the presence of a proton gradient across the membrane. The gamma chain is believed to be important in regulating ATPase activity and the flow of protons through the CF(0) complex.</text>
</comment>
<comment type="subunit">
    <text evidence="10">F-type ATPases have 2 components, CF(1) - the catalytic core - and CF(0) - the membrane proton channel. CF(1) has five subunits: alpha(3), beta(3), gamma(1), delta(1), epsilon(1). CF(0) has three main subunits: a, b and c.</text>
</comment>
<evidence type="ECO:0000256" key="5">
    <source>
        <dbReference type="ARBA" id="ARBA00022781"/>
    </source>
</evidence>
<keyword evidence="8 10" id="KW-0139">CF(1)</keyword>
<comment type="similarity">
    <text evidence="3 10">Belongs to the ATPase gamma chain family.</text>
</comment>
<comment type="caution">
    <text evidence="11">The sequence shown here is derived from an EMBL/GenBank/DDBJ whole genome shotgun (WGS) entry which is preliminary data.</text>
</comment>
<keyword evidence="9 10" id="KW-0066">ATP synthesis</keyword>
<evidence type="ECO:0000256" key="4">
    <source>
        <dbReference type="ARBA" id="ARBA00022448"/>
    </source>
</evidence>
<dbReference type="PRINTS" id="PR00126">
    <property type="entry name" value="ATPASEGAMMA"/>
</dbReference>
<dbReference type="AlphaFoldDB" id="A0A926D3C6"/>
<dbReference type="GO" id="GO:0005886">
    <property type="term" value="C:plasma membrane"/>
    <property type="evidence" value="ECO:0007669"/>
    <property type="project" value="UniProtKB-SubCell"/>
</dbReference>
<dbReference type="PANTHER" id="PTHR11693:SF22">
    <property type="entry name" value="ATP SYNTHASE SUBUNIT GAMMA, MITOCHONDRIAL"/>
    <property type="match status" value="1"/>
</dbReference>
<evidence type="ECO:0000256" key="10">
    <source>
        <dbReference type="HAMAP-Rule" id="MF_00815"/>
    </source>
</evidence>
<keyword evidence="7 10" id="KW-0472">Membrane</keyword>